<proteinExistence type="inferred from homology"/>
<dbReference type="InterPro" id="IPR011322">
    <property type="entry name" value="N-reg_PII-like_a/b"/>
</dbReference>
<dbReference type="GO" id="GO:0010038">
    <property type="term" value="P:response to metal ion"/>
    <property type="evidence" value="ECO:0007669"/>
    <property type="project" value="InterPro"/>
</dbReference>
<comment type="caution">
    <text evidence="2">The sequence shown here is derived from an EMBL/GenBank/DDBJ whole genome shotgun (WGS) entry which is preliminary data.</text>
</comment>
<gene>
    <name evidence="2" type="ORF">OLX77_08050</name>
</gene>
<comment type="similarity">
    <text evidence="1">Belongs to the CutA family.</text>
</comment>
<reference evidence="2" key="1">
    <citation type="journal article" date="2022" name="bioRxiv">
        <title>Thiovibrio frasassiensisgen. nov., sp. nov., an autotrophic, elemental sulfur disproportionating bacterium isolated from sulfidic karst sediment, and proposal of Thiovibrionaceae fam. nov.</title>
        <authorList>
            <person name="Aronson H."/>
            <person name="Thomas C."/>
            <person name="Bhattacharyya M."/>
            <person name="Eckstein S."/>
            <person name="Jensen S."/>
            <person name="Barco R."/>
            <person name="Macalady J."/>
            <person name="Amend J."/>
        </authorList>
    </citation>
    <scope>NUCLEOTIDE SEQUENCE</scope>
    <source>
        <strain evidence="2">RS19-109</strain>
    </source>
</reference>
<evidence type="ECO:0000256" key="1">
    <source>
        <dbReference type="ARBA" id="ARBA00010169"/>
    </source>
</evidence>
<dbReference type="PANTHER" id="PTHR23419">
    <property type="entry name" value="DIVALENT CATION TOLERANCE CUTA-RELATED"/>
    <property type="match status" value="1"/>
</dbReference>
<dbReference type="Proteomes" id="UP001154240">
    <property type="component" value="Unassembled WGS sequence"/>
</dbReference>
<protein>
    <submittedName>
        <fullName evidence="2">Divalent-cation tolerance protein CutA</fullName>
    </submittedName>
</protein>
<accession>A0A9X4RM90</accession>
<dbReference type="PANTHER" id="PTHR23419:SF8">
    <property type="entry name" value="FI09726P"/>
    <property type="match status" value="1"/>
</dbReference>
<evidence type="ECO:0000313" key="2">
    <source>
        <dbReference type="EMBL" id="MDG4476105.1"/>
    </source>
</evidence>
<reference evidence="2" key="2">
    <citation type="submission" date="2022-10" db="EMBL/GenBank/DDBJ databases">
        <authorList>
            <person name="Aronson H.S."/>
        </authorList>
    </citation>
    <scope>NUCLEOTIDE SEQUENCE</scope>
    <source>
        <strain evidence="2">RS19-109</strain>
    </source>
</reference>
<dbReference type="Pfam" id="PF03091">
    <property type="entry name" value="CutA1"/>
    <property type="match status" value="1"/>
</dbReference>
<dbReference type="Gene3D" id="3.30.70.120">
    <property type="match status" value="1"/>
</dbReference>
<dbReference type="InterPro" id="IPR004323">
    <property type="entry name" value="Ion_tolerance_CutA"/>
</dbReference>
<dbReference type="EMBL" id="JAPHEH010000001">
    <property type="protein sequence ID" value="MDG4476105.1"/>
    <property type="molecule type" value="Genomic_DNA"/>
</dbReference>
<dbReference type="InterPro" id="IPR015867">
    <property type="entry name" value="N-reg_PII/ATP_PRibTrfase_C"/>
</dbReference>
<keyword evidence="3" id="KW-1185">Reference proteome</keyword>
<organism evidence="2 3">
    <name type="scientific">Thiovibrio frasassiensis</name>
    <dbReference type="NCBI Taxonomy" id="2984131"/>
    <lineage>
        <taxon>Bacteria</taxon>
        <taxon>Pseudomonadati</taxon>
        <taxon>Thermodesulfobacteriota</taxon>
        <taxon>Desulfobulbia</taxon>
        <taxon>Desulfobulbales</taxon>
        <taxon>Thiovibrionaceae</taxon>
        <taxon>Thiovibrio</taxon>
    </lineage>
</organism>
<evidence type="ECO:0000313" key="3">
    <source>
        <dbReference type="Proteomes" id="UP001154240"/>
    </source>
</evidence>
<dbReference type="GO" id="GO:0005507">
    <property type="term" value="F:copper ion binding"/>
    <property type="evidence" value="ECO:0007669"/>
    <property type="project" value="TreeGrafter"/>
</dbReference>
<name>A0A9X4RM90_9BACT</name>
<sequence>MNEYIQVATTVGSAEEAGAIATLLLEKRLAACVQVVGPMTSHYWWQGKIETAAEYLCLAKSRGALYSDIEAAIKEIHPYEIPEIIAMPIIAGSKDYLAWVAAEVREHA</sequence>
<dbReference type="SUPFAM" id="SSF54913">
    <property type="entry name" value="GlnB-like"/>
    <property type="match status" value="1"/>
</dbReference>
<dbReference type="RefSeq" id="WP_307633074.1">
    <property type="nucleotide sequence ID" value="NZ_JAPHEH010000001.1"/>
</dbReference>
<dbReference type="AlphaFoldDB" id="A0A9X4RM90"/>